<protein>
    <submittedName>
        <fullName evidence="1">Uncharacterized protein</fullName>
    </submittedName>
</protein>
<dbReference type="AlphaFoldDB" id="A0A4Q7PAN6"/>
<reference evidence="1 2" key="1">
    <citation type="submission" date="2019-02" db="EMBL/GenBank/DDBJ databases">
        <title>Genomic Encyclopedia of Archaeal and Bacterial Type Strains, Phase II (KMG-II): from individual species to whole genera.</title>
        <authorList>
            <person name="Goeker M."/>
        </authorList>
    </citation>
    <scope>NUCLEOTIDE SEQUENCE [LARGE SCALE GENOMIC DNA]</scope>
    <source>
        <strain evidence="1 2">DSM 21411</strain>
    </source>
</reference>
<dbReference type="Proteomes" id="UP000292209">
    <property type="component" value="Unassembled WGS sequence"/>
</dbReference>
<gene>
    <name evidence="1" type="ORF">BC751_2875</name>
</gene>
<evidence type="ECO:0000313" key="2">
    <source>
        <dbReference type="Proteomes" id="UP000292209"/>
    </source>
</evidence>
<dbReference type="EMBL" id="SGXG01000001">
    <property type="protein sequence ID" value="RZS97271.1"/>
    <property type="molecule type" value="Genomic_DNA"/>
</dbReference>
<proteinExistence type="predicted"/>
<comment type="caution">
    <text evidence="1">The sequence shown here is derived from an EMBL/GenBank/DDBJ whole genome shotgun (WGS) entry which is preliminary data.</text>
</comment>
<evidence type="ECO:0000313" key="1">
    <source>
        <dbReference type="EMBL" id="RZS97271.1"/>
    </source>
</evidence>
<dbReference type="InterPro" id="IPR046674">
    <property type="entry name" value="DUF6544"/>
</dbReference>
<dbReference type="Pfam" id="PF20181">
    <property type="entry name" value="DUF6544"/>
    <property type="match status" value="1"/>
</dbReference>
<keyword evidence="2" id="KW-1185">Reference proteome</keyword>
<name>A0A4Q7PAN6_9BACT</name>
<sequence length="242" mass="27824">MEASKPARTITTNDITNLPLAVQRWLKFSGVIGKPGIETLCMEQSYKIKLKPEQVEWYEAQAYQYSTTQPPAFIWTVDMKMMPLLYAYGRDKFIHGEGEMLIKLLSLFPVAKDGPNPQINESALQRYLGELVWYPSAAILDHFTWKEIDENKAEVIMTFDQTQGSGIFEFDQEGKLIRFTAQRYMGSGPDAVKKEWIVKVLDYKEFDGITLPNRCNATWKLDSGDWTWAEFEVNHVAFNTGQ</sequence>
<accession>A0A4Q7PAN6</accession>
<organism evidence="1 2">
    <name type="scientific">Cecembia calidifontis</name>
    <dbReference type="NCBI Taxonomy" id="1187080"/>
    <lineage>
        <taxon>Bacteria</taxon>
        <taxon>Pseudomonadati</taxon>
        <taxon>Bacteroidota</taxon>
        <taxon>Cytophagia</taxon>
        <taxon>Cytophagales</taxon>
        <taxon>Cyclobacteriaceae</taxon>
        <taxon>Cecembia</taxon>
    </lineage>
</organism>